<dbReference type="InterPro" id="IPR013783">
    <property type="entry name" value="Ig-like_fold"/>
</dbReference>
<gene>
    <name evidence="2" type="ORF">ERS852425_02236</name>
</gene>
<reference evidence="2 3" key="1">
    <citation type="submission" date="2015-09" db="EMBL/GenBank/DDBJ databases">
        <authorList>
            <consortium name="Pathogen Informatics"/>
        </authorList>
    </citation>
    <scope>NUCLEOTIDE SEQUENCE [LARGE SCALE GENOMIC DNA]</scope>
    <source>
        <strain evidence="2 3">2789STDY5608868</strain>
    </source>
</reference>
<dbReference type="Gene3D" id="2.60.40.10">
    <property type="entry name" value="Immunoglobulins"/>
    <property type="match status" value="1"/>
</dbReference>
<accession>A0A173TQG9</accession>
<protein>
    <submittedName>
        <fullName evidence="2">Uncharacterized protein</fullName>
    </submittedName>
</protein>
<keyword evidence="1" id="KW-0732">Signal</keyword>
<dbReference type="RefSeq" id="WP_044923435.1">
    <property type="nucleotide sequence ID" value="NZ_CYXT01000017.1"/>
</dbReference>
<feature type="signal peptide" evidence="1">
    <location>
        <begin position="1"/>
        <end position="30"/>
    </location>
</feature>
<proteinExistence type="predicted"/>
<organism evidence="2 3">
    <name type="scientific">Anaerostipes hadrus</name>
    <dbReference type="NCBI Taxonomy" id="649756"/>
    <lineage>
        <taxon>Bacteria</taxon>
        <taxon>Bacillati</taxon>
        <taxon>Bacillota</taxon>
        <taxon>Clostridia</taxon>
        <taxon>Lachnospirales</taxon>
        <taxon>Lachnospiraceae</taxon>
        <taxon>Anaerostipes</taxon>
    </lineage>
</organism>
<evidence type="ECO:0000313" key="2">
    <source>
        <dbReference type="EMBL" id="CUN04105.1"/>
    </source>
</evidence>
<dbReference type="AlphaFoldDB" id="A0A173TQG9"/>
<feature type="chain" id="PRO_5038529354" evidence="1">
    <location>
        <begin position="31"/>
        <end position="618"/>
    </location>
</feature>
<name>A0A173TQG9_ANAHA</name>
<dbReference type="Proteomes" id="UP000095598">
    <property type="component" value="Unassembled WGS sequence"/>
</dbReference>
<dbReference type="EMBL" id="CYXT01000017">
    <property type="protein sequence ID" value="CUN04105.1"/>
    <property type="molecule type" value="Genomic_DNA"/>
</dbReference>
<evidence type="ECO:0000313" key="3">
    <source>
        <dbReference type="Proteomes" id="UP000095598"/>
    </source>
</evidence>
<sequence length="618" mass="68210">MTKNKIMRYFKKAVASTLAIATSFGGVVSANMVTTFAADAKLDNDVKITAKKLKYDDTESYVSKNINKKMTSIKSSKSVANIKNDLEQTGYTIRLKQLLAEESKIPSNCTIDELWTKHSDAFLSQYTSIIPVYQANDNADYYVVNLAASKINHTGKLYDAAFVKGTDNANPDVIKDIKFDKTTGLAYIPKSYFEKDKNVLITGQVMSAGSIKDQTMSIDTIVDNGGNITKQAVEANTYDVTVKIPITTSKRVADKLKLSDFEVYLNGSEDAMDLTKDTAVFDKTTGVLEIAASPASLTSVKVKIKKIGALKSVARLLTNDVSASISGASKLKFVTDKKTGDPIVFDRIDTSKLQDGQYFEYKTAIRYFSDIKDTQVNYNAKACAESIKHSIKYLYVPSEDNDAWSQLYNNSSIKDPQAKKDLENVTFGMTLPNYNDYKYQVTAKNGNKAKLNFHQKGSFVTTYTNDDSDEKKGSTYSSRHMYAGECAHISNPMGEFHDKEDGEVRLRILHVDTSAGYVVFGLNSQKINTQSGFGIYKVAIQSKGSLKLKKTSANTTMTNGNSCYSLANAEYGVYKEKACTNKVATLKTDANGNSKVVEVDAGTYYVKGARRFLINERS</sequence>
<evidence type="ECO:0000256" key="1">
    <source>
        <dbReference type="SAM" id="SignalP"/>
    </source>
</evidence>